<keyword evidence="4" id="KW-0255">Endonuclease</keyword>
<dbReference type="InterPro" id="IPR051396">
    <property type="entry name" value="Bact_Antivir_Def_Nuclease"/>
</dbReference>
<dbReference type="Pfam" id="PF20469">
    <property type="entry name" value="OLD-like_TOPRIM"/>
    <property type="match status" value="1"/>
</dbReference>
<accession>A0ABX5MJC5</accession>
<comment type="caution">
    <text evidence="4">The sequence shown here is derived from an EMBL/GenBank/DDBJ whole genome shotgun (WGS) entry which is preliminary data.</text>
</comment>
<dbReference type="Pfam" id="PF13175">
    <property type="entry name" value="AAA_15"/>
    <property type="match status" value="1"/>
</dbReference>
<feature type="domain" description="Endonuclease GajA/Old nuclease/RecF-like AAA" evidence="1">
    <location>
        <begin position="20"/>
        <end position="88"/>
    </location>
</feature>
<gene>
    <name evidence="4" type="ORF">C7400_12071</name>
</gene>
<dbReference type="InterPro" id="IPR034139">
    <property type="entry name" value="TOPRIM_OLD"/>
</dbReference>
<keyword evidence="4" id="KW-0378">Hydrolase</keyword>
<reference evidence="4 5" key="1">
    <citation type="submission" date="2018-05" db="EMBL/GenBank/DDBJ databases">
        <title>Genomic Encyclopedia of Type Strains, Phase IV (KMG-V): Genome sequencing to study the core and pangenomes of soil and plant-associated prokaryotes.</title>
        <authorList>
            <person name="Whitman W."/>
        </authorList>
    </citation>
    <scope>NUCLEOTIDE SEQUENCE [LARGE SCALE GENOMIC DNA]</scope>
    <source>
        <strain evidence="4 5">SIr-6563</strain>
    </source>
</reference>
<evidence type="ECO:0000313" key="5">
    <source>
        <dbReference type="Proteomes" id="UP000247515"/>
    </source>
</evidence>
<protein>
    <submittedName>
        <fullName evidence="4">ATP-dependent endonuclease of OLD family</fullName>
    </submittedName>
</protein>
<feature type="domain" description="ATPase AAA-type core" evidence="2">
    <location>
        <begin position="207"/>
        <end position="340"/>
    </location>
</feature>
<dbReference type="Gene3D" id="3.40.50.300">
    <property type="entry name" value="P-loop containing nucleotide triphosphate hydrolases"/>
    <property type="match status" value="2"/>
</dbReference>
<organism evidence="4 5">
    <name type="scientific">Paraburkholderia tropica</name>
    <dbReference type="NCBI Taxonomy" id="92647"/>
    <lineage>
        <taxon>Bacteria</taxon>
        <taxon>Pseudomonadati</taxon>
        <taxon>Pseudomonadota</taxon>
        <taxon>Betaproteobacteria</taxon>
        <taxon>Burkholderiales</taxon>
        <taxon>Burkholderiaceae</taxon>
        <taxon>Paraburkholderia</taxon>
    </lineage>
</organism>
<feature type="domain" description="OLD protein-like TOPRIM" evidence="3">
    <location>
        <begin position="386"/>
        <end position="450"/>
    </location>
</feature>
<proteinExistence type="predicted"/>
<dbReference type="PANTHER" id="PTHR43581">
    <property type="entry name" value="ATP/GTP PHOSPHATASE"/>
    <property type="match status" value="1"/>
</dbReference>
<dbReference type="EMBL" id="QJJV01000020">
    <property type="protein sequence ID" value="PXX10802.1"/>
    <property type="molecule type" value="Genomic_DNA"/>
</dbReference>
<dbReference type="SUPFAM" id="SSF52540">
    <property type="entry name" value="P-loop containing nucleoside triphosphate hydrolases"/>
    <property type="match status" value="1"/>
</dbReference>
<dbReference type="Proteomes" id="UP000247515">
    <property type="component" value="Unassembled WGS sequence"/>
</dbReference>
<evidence type="ECO:0000313" key="4">
    <source>
        <dbReference type="EMBL" id="PXX10802.1"/>
    </source>
</evidence>
<name>A0ABX5MJC5_9BURK</name>
<dbReference type="InterPro" id="IPR041685">
    <property type="entry name" value="AAA_GajA/Old/RecF-like"/>
</dbReference>
<keyword evidence="4" id="KW-0540">Nuclease</keyword>
<sequence>MFWSWKARRLRISTAQLTPMHIEQLEIYNFRGIKKLVWHPGRGLNCLVGPGDSGKTTVLDAIEMLFSERTNINFDDLDFYDSSPANTIVITAVVGGLSTDFLRENRYGMLLSGFNVAARRWSGEPQEADGFVPALTLRLIVDESFEPTWFIFIAREPEDRTQRIRFADRKEMAPARLGAYAARHLSWGRGSALSRVGAHPEKLPAALNALLRGARDAFAKDSSETFSEVVRAITPALANLGVKVQGQLAANLDHTSFSTNASGVALHDGNIPLRCMGTGSSRLAVAALQSADSSGQHLFLVDELEFGLEPHRISLLMSHLRKRVEESGQAFITTHSTTVLREARFDEVFICRRNDARSEVNISPASTAATPALAAKQYIRDKGDALLARTILVCEGQTEVALLKGFAEGTGMPFQARSAALIDGGGSSTTQVALHFSRLGYRTAVLTDSDVPLSPVGVQELTAARIPHFEWGDARCTEQELFLGLEYAQRLQVLNLLAREVGQPRLLGETLGTLRQRFESLEQLGTRLADNDFARQFGALAHSGRWIKRDYDLCFEIGANVVHWQHVLGGGSIVGHLENIFRWLDADD</sequence>
<dbReference type="InterPro" id="IPR003959">
    <property type="entry name" value="ATPase_AAA_core"/>
</dbReference>
<evidence type="ECO:0000259" key="3">
    <source>
        <dbReference type="Pfam" id="PF20469"/>
    </source>
</evidence>
<evidence type="ECO:0000259" key="1">
    <source>
        <dbReference type="Pfam" id="PF13175"/>
    </source>
</evidence>
<dbReference type="Pfam" id="PF13304">
    <property type="entry name" value="AAA_21"/>
    <property type="match status" value="1"/>
</dbReference>
<dbReference type="InterPro" id="IPR027417">
    <property type="entry name" value="P-loop_NTPase"/>
</dbReference>
<dbReference type="GO" id="GO:0004519">
    <property type="term" value="F:endonuclease activity"/>
    <property type="evidence" value="ECO:0007669"/>
    <property type="project" value="UniProtKB-KW"/>
</dbReference>
<keyword evidence="5" id="KW-1185">Reference proteome</keyword>
<evidence type="ECO:0000259" key="2">
    <source>
        <dbReference type="Pfam" id="PF13304"/>
    </source>
</evidence>
<dbReference type="PANTHER" id="PTHR43581:SF4">
    <property type="entry name" value="ATP_GTP PHOSPHATASE"/>
    <property type="match status" value="1"/>
</dbReference>